<dbReference type="Proteomes" id="UP000704176">
    <property type="component" value="Unassembled WGS sequence"/>
</dbReference>
<comment type="caution">
    <text evidence="2">The sequence shown here is derived from an EMBL/GenBank/DDBJ whole genome shotgun (WGS) entry which is preliminary data.</text>
</comment>
<dbReference type="RefSeq" id="WP_224310989.1">
    <property type="nucleotide sequence ID" value="NZ_JAIRBM010000001.1"/>
</dbReference>
<proteinExistence type="predicted"/>
<accession>A0ABS7VHG1</accession>
<reference evidence="2 3" key="1">
    <citation type="submission" date="2021-09" db="EMBL/GenBank/DDBJ databases">
        <title>The complete genome sequence of a new microorganism.</title>
        <authorList>
            <person name="Zi Z."/>
        </authorList>
    </citation>
    <scope>NUCLEOTIDE SEQUENCE [LARGE SCALE GENOMIC DNA]</scope>
    <source>
        <strain evidence="2 3">WGZ8</strain>
    </source>
</reference>
<dbReference type="PANTHER" id="PTHR36121:SF1">
    <property type="entry name" value="PROTEIN SXY"/>
    <property type="match status" value="1"/>
</dbReference>
<gene>
    <name evidence="2" type="ORF">K9B37_01335</name>
</gene>
<name>A0ABS7VHG1_9HYPH</name>
<evidence type="ECO:0000313" key="2">
    <source>
        <dbReference type="EMBL" id="MBZ6074943.1"/>
    </source>
</evidence>
<organism evidence="2 3">
    <name type="scientific">Microvirga puerhi</name>
    <dbReference type="NCBI Taxonomy" id="2876078"/>
    <lineage>
        <taxon>Bacteria</taxon>
        <taxon>Pseudomonadati</taxon>
        <taxon>Pseudomonadota</taxon>
        <taxon>Alphaproteobacteria</taxon>
        <taxon>Hyphomicrobiales</taxon>
        <taxon>Methylobacteriaceae</taxon>
        <taxon>Microvirga</taxon>
    </lineage>
</organism>
<dbReference type="InterPro" id="IPR047525">
    <property type="entry name" value="TfoX-like"/>
</dbReference>
<dbReference type="Gene3D" id="3.30.1460.30">
    <property type="entry name" value="YgaC/TfoX-N like chaperone"/>
    <property type="match status" value="1"/>
</dbReference>
<dbReference type="EMBL" id="JAIRBM010000001">
    <property type="protein sequence ID" value="MBZ6074943.1"/>
    <property type="molecule type" value="Genomic_DNA"/>
</dbReference>
<feature type="domain" description="TfoX N-terminal" evidence="1">
    <location>
        <begin position="9"/>
        <end position="101"/>
    </location>
</feature>
<dbReference type="PANTHER" id="PTHR36121">
    <property type="entry name" value="PROTEIN SXY"/>
    <property type="match status" value="1"/>
</dbReference>
<evidence type="ECO:0000313" key="3">
    <source>
        <dbReference type="Proteomes" id="UP000704176"/>
    </source>
</evidence>
<protein>
    <submittedName>
        <fullName evidence="2">TfoX/Sxy family protein</fullName>
    </submittedName>
</protein>
<dbReference type="InterPro" id="IPR007076">
    <property type="entry name" value="TfoX_N"/>
</dbReference>
<dbReference type="Pfam" id="PF04993">
    <property type="entry name" value="TfoX_N"/>
    <property type="match status" value="1"/>
</dbReference>
<dbReference type="SUPFAM" id="SSF159894">
    <property type="entry name" value="YgaC/TfoX-N like"/>
    <property type="match status" value="1"/>
</dbReference>
<evidence type="ECO:0000259" key="1">
    <source>
        <dbReference type="Pfam" id="PF04993"/>
    </source>
</evidence>
<sequence length="119" mass="13443">MDAEAISDVFRALGPIRIRRMFGGQGIYRGEVMFALEAGGELYLKTDVETVPVFQELNSRPFTYESRDGRTTVMSYWLMPESAMEDEDEAQRLGSLALEAAYRTRAAKPARKRSRRASA</sequence>
<keyword evidence="3" id="KW-1185">Reference proteome</keyword>